<dbReference type="AlphaFoldDB" id="A0A5S3PDU1"/>
<dbReference type="RefSeq" id="WP_138660106.1">
    <property type="nucleotide sequence ID" value="NZ_VATY01000007.1"/>
</dbReference>
<feature type="transmembrane region" description="Helical" evidence="1">
    <location>
        <begin position="39"/>
        <end position="57"/>
    </location>
</feature>
<feature type="transmembrane region" description="Helical" evidence="1">
    <location>
        <begin position="7"/>
        <end position="27"/>
    </location>
</feature>
<dbReference type="InterPro" id="IPR020509">
    <property type="entry name" value="Uncharacterised_YnzE"/>
</dbReference>
<dbReference type="Pfam" id="PF17329">
    <property type="entry name" value="DUF5367"/>
    <property type="match status" value="1"/>
</dbReference>
<evidence type="ECO:0000313" key="3">
    <source>
        <dbReference type="Proteomes" id="UP000310314"/>
    </source>
</evidence>
<evidence type="ECO:0008006" key="4">
    <source>
        <dbReference type="Google" id="ProtNLM"/>
    </source>
</evidence>
<comment type="caution">
    <text evidence="2">The sequence shown here is derived from an EMBL/GenBank/DDBJ whole genome shotgun (WGS) entry which is preliminary data.</text>
</comment>
<dbReference type="EMBL" id="VATY01000007">
    <property type="protein sequence ID" value="TMM51988.1"/>
    <property type="molecule type" value="Genomic_DNA"/>
</dbReference>
<feature type="transmembrane region" description="Helical" evidence="1">
    <location>
        <begin position="103"/>
        <end position="122"/>
    </location>
</feature>
<name>A0A5S3PDU1_9FLAO</name>
<reference evidence="2 3" key="1">
    <citation type="submission" date="2019-05" db="EMBL/GenBank/DDBJ databases">
        <authorList>
            <person name="Zhang J.-Y."/>
            <person name="Feg X."/>
            <person name="Du Z.-J."/>
        </authorList>
    </citation>
    <scope>NUCLEOTIDE SEQUENCE [LARGE SCALE GENOMIC DNA]</scope>
    <source>
        <strain evidence="2 3">RZ26</strain>
    </source>
</reference>
<keyword evidence="1" id="KW-0812">Transmembrane</keyword>
<proteinExistence type="predicted"/>
<feature type="transmembrane region" description="Helical" evidence="1">
    <location>
        <begin position="69"/>
        <end position="91"/>
    </location>
</feature>
<keyword evidence="1" id="KW-1133">Transmembrane helix</keyword>
<gene>
    <name evidence="2" type="ORF">FEE95_21465</name>
</gene>
<evidence type="ECO:0000256" key="1">
    <source>
        <dbReference type="SAM" id="Phobius"/>
    </source>
</evidence>
<keyword evidence="3" id="KW-1185">Reference proteome</keyword>
<evidence type="ECO:0000313" key="2">
    <source>
        <dbReference type="EMBL" id="TMM51988.1"/>
    </source>
</evidence>
<sequence length="135" mass="15539">MKYFRAISIGIIIWIIGVSVYNISFFIPILENPAEQANTALFIAVIPLVWFGARRYYEKDNHTQGYRVGLTFFLIAAILDALITVPLFIIPDGGSHYEFFTDLGFWLIGLEFIVIAALYWFAKVYTKRTISNFQK</sequence>
<dbReference type="Proteomes" id="UP000310314">
    <property type="component" value="Unassembled WGS sequence"/>
</dbReference>
<accession>A0A5S3PDU1</accession>
<dbReference type="OrthoDB" id="840428at2"/>
<keyword evidence="1" id="KW-0472">Membrane</keyword>
<organism evidence="2 3">
    <name type="scientific">Maribacter algarum</name>
    <name type="common">ex Zhang et al. 2020</name>
    <dbReference type="NCBI Taxonomy" id="2578118"/>
    <lineage>
        <taxon>Bacteria</taxon>
        <taxon>Pseudomonadati</taxon>
        <taxon>Bacteroidota</taxon>
        <taxon>Flavobacteriia</taxon>
        <taxon>Flavobacteriales</taxon>
        <taxon>Flavobacteriaceae</taxon>
        <taxon>Maribacter</taxon>
    </lineage>
</organism>
<protein>
    <recommendedName>
        <fullName evidence="4">DUF5367 domain-containing protein</fullName>
    </recommendedName>
</protein>